<evidence type="ECO:0000256" key="4">
    <source>
        <dbReference type="ARBA" id="ARBA00013035"/>
    </source>
</evidence>
<evidence type="ECO:0000256" key="10">
    <source>
        <dbReference type="ARBA" id="ARBA00022801"/>
    </source>
</evidence>
<evidence type="ECO:0000256" key="7">
    <source>
        <dbReference type="ARBA" id="ARBA00022729"/>
    </source>
</evidence>
<dbReference type="Pfam" id="PF13180">
    <property type="entry name" value="PDZ_2"/>
    <property type="match status" value="1"/>
</dbReference>
<evidence type="ECO:0000256" key="13">
    <source>
        <dbReference type="ARBA" id="ARBA00032850"/>
    </source>
</evidence>
<evidence type="ECO:0000256" key="8">
    <source>
        <dbReference type="ARBA" id="ARBA00022737"/>
    </source>
</evidence>
<feature type="active site" description="Charge relay system" evidence="14">
    <location>
        <position position="163"/>
    </location>
</feature>
<dbReference type="SUPFAM" id="SSF50156">
    <property type="entry name" value="PDZ domain-like"/>
    <property type="match status" value="2"/>
</dbReference>
<evidence type="ECO:0000256" key="6">
    <source>
        <dbReference type="ARBA" id="ARBA00022670"/>
    </source>
</evidence>
<dbReference type="SUPFAM" id="SSF50494">
    <property type="entry name" value="Trypsin-like serine proteases"/>
    <property type="match status" value="1"/>
</dbReference>
<evidence type="ECO:0000256" key="16">
    <source>
        <dbReference type="SAM" id="MobiDB-lite"/>
    </source>
</evidence>
<dbReference type="Gene3D" id="2.40.10.120">
    <property type="match status" value="1"/>
</dbReference>
<feature type="domain" description="PDZ" evidence="17">
    <location>
        <begin position="310"/>
        <end position="401"/>
    </location>
</feature>
<dbReference type="Pfam" id="PF00595">
    <property type="entry name" value="PDZ"/>
    <property type="match status" value="1"/>
</dbReference>
<accession>A0A433XA67</accession>
<keyword evidence="8" id="KW-0677">Repeat</keyword>
<keyword evidence="9" id="KW-0574">Periplasm</keyword>
<keyword evidence="10" id="KW-0378">Hydrolase</keyword>
<dbReference type="PRINTS" id="PR00834">
    <property type="entry name" value="PROTEASES2C"/>
</dbReference>
<evidence type="ECO:0000313" key="19">
    <source>
        <dbReference type="Proteomes" id="UP000281547"/>
    </source>
</evidence>
<dbReference type="GO" id="GO:0006508">
    <property type="term" value="P:proteolysis"/>
    <property type="evidence" value="ECO:0007669"/>
    <property type="project" value="UniProtKB-KW"/>
</dbReference>
<dbReference type="EC" id="3.4.21.107" evidence="4"/>
<dbReference type="PROSITE" id="PS50106">
    <property type="entry name" value="PDZ"/>
    <property type="match status" value="2"/>
</dbReference>
<evidence type="ECO:0000256" key="5">
    <source>
        <dbReference type="ARBA" id="ARBA00013958"/>
    </source>
</evidence>
<gene>
    <name evidence="18" type="ORF">EMQ25_08840</name>
</gene>
<dbReference type="GO" id="GO:0012501">
    <property type="term" value="P:programmed cell death"/>
    <property type="evidence" value="ECO:0007669"/>
    <property type="project" value="TreeGrafter"/>
</dbReference>
<evidence type="ECO:0000256" key="2">
    <source>
        <dbReference type="ARBA" id="ARBA00004418"/>
    </source>
</evidence>
<feature type="binding site" evidence="15">
    <location>
        <position position="163"/>
    </location>
    <ligand>
        <name>substrate</name>
    </ligand>
</feature>
<dbReference type="Gene3D" id="2.30.42.10">
    <property type="match status" value="2"/>
</dbReference>
<organism evidence="18 19">
    <name type="scientific">Arsenicitalea aurantiaca</name>
    <dbReference type="NCBI Taxonomy" id="1783274"/>
    <lineage>
        <taxon>Bacteria</taxon>
        <taxon>Pseudomonadati</taxon>
        <taxon>Pseudomonadota</taxon>
        <taxon>Alphaproteobacteria</taxon>
        <taxon>Hyphomicrobiales</taxon>
        <taxon>Devosiaceae</taxon>
        <taxon>Arsenicitalea</taxon>
    </lineage>
</organism>
<evidence type="ECO:0000259" key="17">
    <source>
        <dbReference type="PROSITE" id="PS50106"/>
    </source>
</evidence>
<dbReference type="InterPro" id="IPR001478">
    <property type="entry name" value="PDZ"/>
</dbReference>
<dbReference type="FunFam" id="2.40.10.120:FF:000007">
    <property type="entry name" value="Periplasmic serine endoprotease DegP-like"/>
    <property type="match status" value="1"/>
</dbReference>
<dbReference type="InterPro" id="IPR011782">
    <property type="entry name" value="Pept_S1C_Do"/>
</dbReference>
<dbReference type="NCBIfam" id="TIGR02037">
    <property type="entry name" value="degP_htrA_DO"/>
    <property type="match status" value="1"/>
</dbReference>
<dbReference type="AlphaFoldDB" id="A0A433XA67"/>
<dbReference type="PANTHER" id="PTHR22939:SF130">
    <property type="entry name" value="PERIPLASMIC SERINE ENDOPROTEASE DEGP-LIKE-RELATED"/>
    <property type="match status" value="1"/>
</dbReference>
<comment type="similarity">
    <text evidence="3">Belongs to the peptidase S1C family.</text>
</comment>
<comment type="subcellular location">
    <subcellularLocation>
        <location evidence="2">Periplasm</location>
    </subcellularLocation>
</comment>
<sequence length="525" mass="54788">MRSTFLSRARRWIGASALAILAGVGGGATFMATTSQIATAQTQINAPQFTPAAQIQVPQIAEPASFADLVEAVQPAVVSIVVESEQRAPSLQRRGGGGGGGGGFNFDFPDLPENHPFRDFFDRFNDGFGNRGNEPQQRTPRRFMAAGSGFAISADGYFVTNNHVVSDATRVTVVFENGDERVAEIVGTDERTDLAVLKVDGVEDLPFVTFASDETRVGDWVMAVGNPFGLGGTVTVGIVSARGRDIGGSSYGDFLQIDAAVNTGNSGGPTFNLRGEVVGVNTAIYSPNGGNVGIAFAIPANTVQQIVGQLIENGEVTRGFLGVSIQDVNTDLANSLGLPNARGALVTEPAEGGPAERAGINSGDVITAVDGQQISNALDLSRTIASKGPNTEVELTLWRNGREDTLRVTLDTLEETAAPTPPAEVEEPAQPDEPTPSSIGVTVVPNADDEGVLIQDVDAASIAASRGLAVGDVILEVDNTPVSTAAEFEAAIQGVRDSDRGTVLIKTSRNDNIRFIGLPLEESAQ</sequence>
<proteinExistence type="inferred from homology"/>
<dbReference type="CDD" id="cd10839">
    <property type="entry name" value="cpPDZ1_DegP-like"/>
    <property type="match status" value="1"/>
</dbReference>
<dbReference type="RefSeq" id="WP_127188222.1">
    <property type="nucleotide sequence ID" value="NZ_RZNJ01000003.1"/>
</dbReference>
<feature type="binding site" evidence="15">
    <location>
        <begin position="264"/>
        <end position="266"/>
    </location>
    <ligand>
        <name>substrate</name>
    </ligand>
</feature>
<evidence type="ECO:0000256" key="14">
    <source>
        <dbReference type="PIRSR" id="PIRSR611782-1"/>
    </source>
</evidence>
<feature type="binding site" evidence="15">
    <location>
        <position position="193"/>
    </location>
    <ligand>
        <name>substrate</name>
    </ligand>
</feature>
<dbReference type="InterPro" id="IPR001940">
    <property type="entry name" value="Peptidase_S1C"/>
</dbReference>
<evidence type="ECO:0000256" key="3">
    <source>
        <dbReference type="ARBA" id="ARBA00010541"/>
    </source>
</evidence>
<dbReference type="PANTHER" id="PTHR22939">
    <property type="entry name" value="SERINE PROTEASE FAMILY S1C HTRA-RELATED"/>
    <property type="match status" value="1"/>
</dbReference>
<dbReference type="Pfam" id="PF13365">
    <property type="entry name" value="Trypsin_2"/>
    <property type="match status" value="1"/>
</dbReference>
<dbReference type="InterPro" id="IPR009003">
    <property type="entry name" value="Peptidase_S1_PA"/>
</dbReference>
<evidence type="ECO:0000256" key="11">
    <source>
        <dbReference type="ARBA" id="ARBA00022825"/>
    </source>
</evidence>
<dbReference type="Proteomes" id="UP000281547">
    <property type="component" value="Unassembled WGS sequence"/>
</dbReference>
<feature type="region of interest" description="Disordered" evidence="16">
    <location>
        <begin position="416"/>
        <end position="443"/>
    </location>
</feature>
<keyword evidence="7" id="KW-0732">Signal</keyword>
<name>A0A433XA67_9HYPH</name>
<feature type="binding site" evidence="15">
    <location>
        <position position="83"/>
    </location>
    <ligand>
        <name>substrate</name>
    </ligand>
</feature>
<dbReference type="InterPro" id="IPR036034">
    <property type="entry name" value="PDZ_sf"/>
</dbReference>
<dbReference type="SMART" id="SM00228">
    <property type="entry name" value="PDZ"/>
    <property type="match status" value="2"/>
</dbReference>
<dbReference type="GO" id="GO:0004252">
    <property type="term" value="F:serine-type endopeptidase activity"/>
    <property type="evidence" value="ECO:0007669"/>
    <property type="project" value="InterPro"/>
</dbReference>
<comment type="caution">
    <text evidence="18">The sequence shown here is derived from an EMBL/GenBank/DDBJ whole genome shotgun (WGS) entry which is preliminary data.</text>
</comment>
<feature type="active site" description="Charge relay system" evidence="14">
    <location>
        <position position="266"/>
    </location>
</feature>
<feature type="domain" description="PDZ" evidence="17">
    <location>
        <begin position="424"/>
        <end position="510"/>
    </location>
</feature>
<evidence type="ECO:0000256" key="15">
    <source>
        <dbReference type="PIRSR" id="PIRSR611782-2"/>
    </source>
</evidence>
<keyword evidence="19" id="KW-1185">Reference proteome</keyword>
<dbReference type="OrthoDB" id="7358927at2"/>
<reference evidence="18 19" key="1">
    <citation type="journal article" date="2016" name="Int. J. Syst. Evol. Microbiol.">
        <title>Arsenicitalea aurantiaca gen. nov., sp. nov., a new member of the family Hyphomicrobiaceae, isolated from high-arsenic sediment.</title>
        <authorList>
            <person name="Mu Y."/>
            <person name="Zhou L."/>
            <person name="Zeng X.C."/>
            <person name="Liu L."/>
            <person name="Pan Y."/>
            <person name="Chen X."/>
            <person name="Wang J."/>
            <person name="Li S."/>
            <person name="Li W.J."/>
            <person name="Wang Y."/>
        </authorList>
    </citation>
    <scope>NUCLEOTIDE SEQUENCE [LARGE SCALE GENOMIC DNA]</scope>
    <source>
        <strain evidence="18 19">42-50</strain>
    </source>
</reference>
<dbReference type="EMBL" id="RZNJ01000003">
    <property type="protein sequence ID" value="RUT30976.1"/>
    <property type="molecule type" value="Genomic_DNA"/>
</dbReference>
<evidence type="ECO:0000256" key="1">
    <source>
        <dbReference type="ARBA" id="ARBA00001772"/>
    </source>
</evidence>
<evidence type="ECO:0000313" key="18">
    <source>
        <dbReference type="EMBL" id="RUT30976.1"/>
    </source>
</evidence>
<protein>
    <recommendedName>
        <fullName evidence="5">Probable periplasmic serine endoprotease DegP-like</fullName>
        <ecNumber evidence="4">3.4.21.107</ecNumber>
    </recommendedName>
    <alternativeName>
        <fullName evidence="13">Protease Do</fullName>
    </alternativeName>
</protein>
<evidence type="ECO:0000256" key="9">
    <source>
        <dbReference type="ARBA" id="ARBA00022764"/>
    </source>
</evidence>
<evidence type="ECO:0000256" key="12">
    <source>
        <dbReference type="ARBA" id="ARBA00023016"/>
    </source>
</evidence>
<dbReference type="GO" id="GO:0042597">
    <property type="term" value="C:periplasmic space"/>
    <property type="evidence" value="ECO:0007669"/>
    <property type="project" value="UniProtKB-SubCell"/>
</dbReference>
<feature type="active site" description="Charge relay system" evidence="14">
    <location>
        <position position="193"/>
    </location>
</feature>
<keyword evidence="6" id="KW-0645">Protease</keyword>
<keyword evidence="12" id="KW-0346">Stress response</keyword>
<comment type="catalytic activity">
    <reaction evidence="1">
        <text>Acts on substrates that are at least partially unfolded. The cleavage site P1 residue is normally between a pair of hydrophobic residues, such as Val-|-Val.</text>
        <dbReference type="EC" id="3.4.21.107"/>
    </reaction>
</comment>
<keyword evidence="11" id="KW-0720">Serine protease</keyword>